<proteinExistence type="predicted"/>
<gene>
    <name evidence="1" type="ORF">F442_11731</name>
</gene>
<dbReference type="Proteomes" id="UP000018948">
    <property type="component" value="Unassembled WGS sequence"/>
</dbReference>
<dbReference type="Gene3D" id="3.30.420.10">
    <property type="entry name" value="Ribonuclease H-like superfamily/Ribonuclease H"/>
    <property type="match status" value="1"/>
</dbReference>
<dbReference type="GO" id="GO:0003676">
    <property type="term" value="F:nucleic acid binding"/>
    <property type="evidence" value="ECO:0007669"/>
    <property type="project" value="InterPro"/>
</dbReference>
<sequence length="140" mass="15985">MEFCAEHVRQAADGSHLIDPLLDVVHIGEKWFDIKKVGQNMYILIGKDDVLTAESPVQYAQSKRHLIKVMFLSAVACPRARVNRPVGVVERKPVLMTPDLSRKMLVKDVIPAIKAKWPHAQMLQPIKIEQDNARPRRRCK</sequence>
<dbReference type="AlphaFoldDB" id="W2Z186"/>
<evidence type="ECO:0000313" key="2">
    <source>
        <dbReference type="Proteomes" id="UP000018948"/>
    </source>
</evidence>
<dbReference type="PANTHER" id="PTHR47169">
    <property type="entry name" value="OS01G0541250 PROTEIN"/>
    <property type="match status" value="1"/>
</dbReference>
<protein>
    <submittedName>
        <fullName evidence="1">Uncharacterized protein</fullName>
    </submittedName>
</protein>
<evidence type="ECO:0000313" key="1">
    <source>
        <dbReference type="EMBL" id="ETP41038.1"/>
    </source>
</evidence>
<dbReference type="InterPro" id="IPR036397">
    <property type="entry name" value="RNaseH_sf"/>
</dbReference>
<dbReference type="EMBL" id="ANIY01002436">
    <property type="protein sequence ID" value="ETP41038.1"/>
    <property type="molecule type" value="Genomic_DNA"/>
</dbReference>
<accession>W2Z186</accession>
<dbReference type="PANTHER" id="PTHR47169:SF2">
    <property type="entry name" value="OS01G0541250 PROTEIN"/>
    <property type="match status" value="1"/>
</dbReference>
<organism evidence="1 2">
    <name type="scientific">Phytophthora nicotianae P10297</name>
    <dbReference type="NCBI Taxonomy" id="1317064"/>
    <lineage>
        <taxon>Eukaryota</taxon>
        <taxon>Sar</taxon>
        <taxon>Stramenopiles</taxon>
        <taxon>Oomycota</taxon>
        <taxon>Peronosporomycetes</taxon>
        <taxon>Peronosporales</taxon>
        <taxon>Peronosporaceae</taxon>
        <taxon>Phytophthora</taxon>
    </lineage>
</organism>
<comment type="caution">
    <text evidence="1">The sequence shown here is derived from an EMBL/GenBank/DDBJ whole genome shotgun (WGS) entry which is preliminary data.</text>
</comment>
<reference evidence="1 2" key="1">
    <citation type="submission" date="2013-11" db="EMBL/GenBank/DDBJ databases">
        <title>The Genome Sequence of Phytophthora parasitica P10297.</title>
        <authorList>
            <consortium name="The Broad Institute Genomics Platform"/>
            <person name="Russ C."/>
            <person name="Tyler B."/>
            <person name="Panabieres F."/>
            <person name="Shan W."/>
            <person name="Tripathy S."/>
            <person name="Grunwald N."/>
            <person name="Machado M."/>
            <person name="Johnson C.S."/>
            <person name="Walker B."/>
            <person name="Young S.K."/>
            <person name="Zeng Q."/>
            <person name="Gargeya S."/>
            <person name="Fitzgerald M."/>
            <person name="Haas B."/>
            <person name="Abouelleil A."/>
            <person name="Allen A.W."/>
            <person name="Alvarado L."/>
            <person name="Arachchi H.M."/>
            <person name="Berlin A.M."/>
            <person name="Chapman S.B."/>
            <person name="Gainer-Dewar J."/>
            <person name="Goldberg J."/>
            <person name="Griggs A."/>
            <person name="Gujja S."/>
            <person name="Hansen M."/>
            <person name="Howarth C."/>
            <person name="Imamovic A."/>
            <person name="Ireland A."/>
            <person name="Larimer J."/>
            <person name="McCowan C."/>
            <person name="Murphy C."/>
            <person name="Pearson M."/>
            <person name="Poon T.W."/>
            <person name="Priest M."/>
            <person name="Roberts A."/>
            <person name="Saif S."/>
            <person name="Shea T."/>
            <person name="Sisk P."/>
            <person name="Sykes S."/>
            <person name="Wortman J."/>
            <person name="Nusbaum C."/>
            <person name="Birren B."/>
        </authorList>
    </citation>
    <scope>NUCLEOTIDE SEQUENCE [LARGE SCALE GENOMIC DNA]</scope>
    <source>
        <strain evidence="1 2">P10297</strain>
    </source>
</reference>
<name>W2Z186_PHYNI</name>